<dbReference type="KEGG" id="dcb:C3Y92_18395"/>
<dbReference type="Pfam" id="PF14559">
    <property type="entry name" value="TPR_19"/>
    <property type="match status" value="1"/>
</dbReference>
<keyword evidence="7" id="KW-1185">Reference proteome</keyword>
<dbReference type="PROSITE" id="PS50293">
    <property type="entry name" value="TPR_REGION"/>
    <property type="match status" value="1"/>
</dbReference>
<dbReference type="InterPro" id="IPR011990">
    <property type="entry name" value="TPR-like_helical_dom_sf"/>
</dbReference>
<dbReference type="Pfam" id="PF13432">
    <property type="entry name" value="TPR_16"/>
    <property type="match status" value="1"/>
</dbReference>
<dbReference type="InterPro" id="IPR001789">
    <property type="entry name" value="Sig_transdc_resp-reg_receiver"/>
</dbReference>
<dbReference type="PANTHER" id="PTHR45586:SF1">
    <property type="entry name" value="LIPOPOLYSACCHARIDE ASSEMBLY PROTEIN B"/>
    <property type="match status" value="1"/>
</dbReference>
<keyword evidence="6" id="KW-0418">Kinase</keyword>
<dbReference type="PANTHER" id="PTHR45586">
    <property type="entry name" value="TPR REPEAT-CONTAINING PROTEIN PA4667"/>
    <property type="match status" value="1"/>
</dbReference>
<evidence type="ECO:0000313" key="7">
    <source>
        <dbReference type="Proteomes" id="UP000293296"/>
    </source>
</evidence>
<dbReference type="Gene3D" id="3.40.50.2300">
    <property type="match status" value="1"/>
</dbReference>
<name>A0A4P6I4Z7_9BACT</name>
<dbReference type="SUPFAM" id="SSF52172">
    <property type="entry name" value="CheY-like"/>
    <property type="match status" value="1"/>
</dbReference>
<keyword evidence="2 4" id="KW-0802">TPR repeat</keyword>
<evidence type="ECO:0000313" key="6">
    <source>
        <dbReference type="EMBL" id="QAZ69099.1"/>
    </source>
</evidence>
<feature type="repeat" description="TPR" evidence="4">
    <location>
        <begin position="372"/>
        <end position="405"/>
    </location>
</feature>
<evidence type="ECO:0000256" key="3">
    <source>
        <dbReference type="PROSITE-ProRule" id="PRU00169"/>
    </source>
</evidence>
<dbReference type="SUPFAM" id="SSF48452">
    <property type="entry name" value="TPR-like"/>
    <property type="match status" value="1"/>
</dbReference>
<dbReference type="PROSITE" id="PS50005">
    <property type="entry name" value="TPR"/>
    <property type="match status" value="2"/>
</dbReference>
<evidence type="ECO:0000259" key="5">
    <source>
        <dbReference type="PROSITE" id="PS50110"/>
    </source>
</evidence>
<sequence>MSNAVKLRAEQMTRRYERIVTDYFAEGGLAVLCTDDESFVRQLKYALGALRVDVKTVLREVADYDDVATLAAKTADRLPVPLLVFLERRLRQTACLKTVRTLKSLYGDKIRLVVTTVELSRDELVLTHEVGADSCITKPISANALMEKCAFAVRPNNQLGVLFDRAAALLAAGDLDQAARVAAKAFEIKPDSLKAHLLLGDVALAKGDHAQAESHYKDAARAEKLYIEPLKRLVEVYAQTGDDAKRLACLTRLDELSPLNFERKAVIGEAYLDLGEGDKARAFFEEARKAVGKVASDMVSEALMEMAKRIGERDQETALRFVTEAIEAKGEALGPKDLWMFNNRGILLRRQGNWREAAENYRKALSIAPSDAGLRYNLGVAHAEGKDYYTALTHFEEALKLDPDLILQGPTVGYNIATAYHRCRDLPAAREFLAQTLKRHPGYEPARRLLAHLGQ</sequence>
<dbReference type="Proteomes" id="UP000293296">
    <property type="component" value="Chromosome"/>
</dbReference>
<dbReference type="InterPro" id="IPR051012">
    <property type="entry name" value="CellSynth/LPSAsmb/PSIAsmb"/>
</dbReference>
<dbReference type="AlphaFoldDB" id="A0A4P6I4Z7"/>
<dbReference type="RefSeq" id="WP_129355169.1">
    <property type="nucleotide sequence ID" value="NZ_CP026538.1"/>
</dbReference>
<evidence type="ECO:0000256" key="2">
    <source>
        <dbReference type="ARBA" id="ARBA00022803"/>
    </source>
</evidence>
<gene>
    <name evidence="6" type="ORF">C3Y92_18395</name>
</gene>
<organism evidence="6 7">
    <name type="scientific">Solidesulfovibrio carbinolicus</name>
    <dbReference type="NCBI Taxonomy" id="296842"/>
    <lineage>
        <taxon>Bacteria</taxon>
        <taxon>Pseudomonadati</taxon>
        <taxon>Thermodesulfobacteriota</taxon>
        <taxon>Desulfovibrionia</taxon>
        <taxon>Desulfovibrionales</taxon>
        <taxon>Desulfovibrionaceae</taxon>
        <taxon>Solidesulfovibrio</taxon>
    </lineage>
</organism>
<dbReference type="SMART" id="SM00028">
    <property type="entry name" value="TPR"/>
    <property type="match status" value="6"/>
</dbReference>
<feature type="repeat" description="TPR" evidence="4">
    <location>
        <begin position="338"/>
        <end position="371"/>
    </location>
</feature>
<dbReference type="Gene3D" id="1.25.40.10">
    <property type="entry name" value="Tetratricopeptide repeat domain"/>
    <property type="match status" value="2"/>
</dbReference>
<keyword evidence="1" id="KW-0677">Repeat</keyword>
<protein>
    <submittedName>
        <fullName evidence="6">Histidine kinase</fullName>
    </submittedName>
</protein>
<dbReference type="PROSITE" id="PS50110">
    <property type="entry name" value="RESPONSE_REGULATORY"/>
    <property type="match status" value="1"/>
</dbReference>
<feature type="domain" description="Response regulatory" evidence="5">
    <location>
        <begin position="29"/>
        <end position="153"/>
    </location>
</feature>
<evidence type="ECO:0000256" key="1">
    <source>
        <dbReference type="ARBA" id="ARBA00022737"/>
    </source>
</evidence>
<dbReference type="GO" id="GO:0016301">
    <property type="term" value="F:kinase activity"/>
    <property type="evidence" value="ECO:0007669"/>
    <property type="project" value="UniProtKB-KW"/>
</dbReference>
<dbReference type="OrthoDB" id="5469194at2"/>
<dbReference type="InterPro" id="IPR011006">
    <property type="entry name" value="CheY-like_superfamily"/>
</dbReference>
<comment type="caution">
    <text evidence="3">Lacks conserved residue(s) required for the propagation of feature annotation.</text>
</comment>
<proteinExistence type="predicted"/>
<accession>A0A4P6I4Z7</accession>
<dbReference type="GO" id="GO:0000160">
    <property type="term" value="P:phosphorelay signal transduction system"/>
    <property type="evidence" value="ECO:0007669"/>
    <property type="project" value="InterPro"/>
</dbReference>
<dbReference type="EMBL" id="CP026538">
    <property type="protein sequence ID" value="QAZ69099.1"/>
    <property type="molecule type" value="Genomic_DNA"/>
</dbReference>
<evidence type="ECO:0000256" key="4">
    <source>
        <dbReference type="PROSITE-ProRule" id="PRU00339"/>
    </source>
</evidence>
<dbReference type="InterPro" id="IPR019734">
    <property type="entry name" value="TPR_rpt"/>
</dbReference>
<keyword evidence="6" id="KW-0808">Transferase</keyword>
<reference evidence="6 7" key="1">
    <citation type="submission" date="2018-02" db="EMBL/GenBank/DDBJ databases">
        <title>Genome sequence of Desulfovibrio carbinolicus DSM 3852.</title>
        <authorList>
            <person name="Wilbanks E."/>
            <person name="Skennerton C.T."/>
            <person name="Orphan V.J."/>
        </authorList>
    </citation>
    <scope>NUCLEOTIDE SEQUENCE [LARGE SCALE GENOMIC DNA]</scope>
    <source>
        <strain evidence="6 7">DSM 3852</strain>
    </source>
</reference>